<dbReference type="SUPFAM" id="SSF53850">
    <property type="entry name" value="Periplasmic binding protein-like II"/>
    <property type="match status" value="1"/>
</dbReference>
<gene>
    <name evidence="2" type="ORF">OLMES_4426</name>
</gene>
<dbReference type="RefSeq" id="WP_087463204.1">
    <property type="nucleotide sequence ID" value="NZ_CP021425.1"/>
</dbReference>
<sequence>MRVLAFGHAVLICILCGLCITVSAAQPVVLKIGLPDHASAIAEEYAEEVAKVYEQFGYQWETSRAPARRILIQADRGDLDGVILVPEVVRDHFFNLIQINVSVTSIDMMAFSMPGLAEVKHIDDLKGLKVGYLLGYETTERLLQNIGALSVRSYDLLFGMVLKHRLDIALALRRETFRFVEHHSEFAVMKMHPTPIIRVPLYHFINRKYEGLVEQVEEALTRQLATGELEKRISDHTPKSPFHSALDQTRPNE</sequence>
<dbReference type="AlphaFoldDB" id="A0A1Y0ICZ2"/>
<organism evidence="2 3">
    <name type="scientific">Oleiphilus messinensis</name>
    <dbReference type="NCBI Taxonomy" id="141451"/>
    <lineage>
        <taxon>Bacteria</taxon>
        <taxon>Pseudomonadati</taxon>
        <taxon>Pseudomonadota</taxon>
        <taxon>Gammaproteobacteria</taxon>
        <taxon>Oceanospirillales</taxon>
        <taxon>Oleiphilaceae</taxon>
        <taxon>Oleiphilus</taxon>
    </lineage>
</organism>
<dbReference type="OrthoDB" id="6838256at2"/>
<dbReference type="EMBL" id="CP021425">
    <property type="protein sequence ID" value="ARU58422.1"/>
    <property type="molecule type" value="Genomic_DNA"/>
</dbReference>
<accession>A0A1Y0ICZ2</accession>
<evidence type="ECO:0000313" key="2">
    <source>
        <dbReference type="EMBL" id="ARU58422.1"/>
    </source>
</evidence>
<name>A0A1Y0ICZ2_9GAMM</name>
<protein>
    <submittedName>
        <fullName evidence="2">Periplasmic solute-binding protein</fullName>
    </submittedName>
</protein>
<feature type="region of interest" description="Disordered" evidence="1">
    <location>
        <begin position="230"/>
        <end position="253"/>
    </location>
</feature>
<keyword evidence="3" id="KW-1185">Reference proteome</keyword>
<proteinExistence type="predicted"/>
<evidence type="ECO:0000256" key="1">
    <source>
        <dbReference type="SAM" id="MobiDB-lite"/>
    </source>
</evidence>
<dbReference type="Proteomes" id="UP000196027">
    <property type="component" value="Chromosome"/>
</dbReference>
<dbReference type="KEGG" id="ome:OLMES_4426"/>
<reference evidence="2 3" key="1">
    <citation type="submission" date="2017-05" db="EMBL/GenBank/DDBJ databases">
        <title>Genomic insights into alkan degradation activity of Oleiphilus messinensis.</title>
        <authorList>
            <person name="Kozyavkin S.A."/>
            <person name="Slesarev A.I."/>
            <person name="Golyshin P.N."/>
            <person name="Korzhenkov A."/>
            <person name="Golyshina O.N."/>
            <person name="Toshchakov S.V."/>
        </authorList>
    </citation>
    <scope>NUCLEOTIDE SEQUENCE [LARGE SCALE GENOMIC DNA]</scope>
    <source>
        <strain evidence="2 3">ME102</strain>
    </source>
</reference>
<evidence type="ECO:0000313" key="3">
    <source>
        <dbReference type="Proteomes" id="UP000196027"/>
    </source>
</evidence>